<name>A0AAQ1GKT1_9BURK</name>
<reference evidence="2 3" key="1">
    <citation type="submission" date="2016-10" db="EMBL/GenBank/DDBJ databases">
        <authorList>
            <person name="Varghese N."/>
            <person name="Submissions S."/>
        </authorList>
    </citation>
    <scope>NUCLEOTIDE SEQUENCE [LARGE SCALE GENOMIC DNA]</scope>
    <source>
        <strain evidence="2 3">LMG 22274</strain>
    </source>
</reference>
<reference evidence="1 4" key="2">
    <citation type="submission" date="2018-05" db="EMBL/GenBank/DDBJ databases">
        <title>Genomic Encyclopedia of Type Strains, Phase IV (KMG-V): Genome sequencing to study the core and pangenomes of soil and plant-associated prokaryotes.</title>
        <authorList>
            <person name="Whitman W."/>
        </authorList>
    </citation>
    <scope>NUCLEOTIDE SEQUENCE [LARGE SCALE GENOMIC DNA]</scope>
    <source>
        <strain evidence="1 4">SIr-6563</strain>
    </source>
</reference>
<evidence type="ECO:0000313" key="2">
    <source>
        <dbReference type="EMBL" id="SEK09739.1"/>
    </source>
</evidence>
<dbReference type="RefSeq" id="WP_080180334.1">
    <property type="nucleotide sequence ID" value="NZ_CADFGN010000004.1"/>
</dbReference>
<dbReference type="AlphaFoldDB" id="A0AAQ1GKT1"/>
<accession>A0AAQ1GKT1</accession>
<sequence>MRASDVDSRLPVQASNALDNIERCCTRLFERWCESRRVVPLAYLMHAWPMADPGAHRAKRLSGALRDLLRFHADTLDSGDRRLIRYALAAADMATLI</sequence>
<gene>
    <name evidence="1" type="ORF">C7400_103298</name>
    <name evidence="2" type="ORF">SAMN05216550_11852</name>
</gene>
<protein>
    <submittedName>
        <fullName evidence="2">Uncharacterized protein</fullName>
    </submittedName>
</protein>
<organism evidence="2 3">
    <name type="scientific">Paraburkholderia tropica</name>
    <dbReference type="NCBI Taxonomy" id="92647"/>
    <lineage>
        <taxon>Bacteria</taxon>
        <taxon>Pseudomonadati</taxon>
        <taxon>Pseudomonadota</taxon>
        <taxon>Betaproteobacteria</taxon>
        <taxon>Burkholderiales</taxon>
        <taxon>Burkholderiaceae</taxon>
        <taxon>Paraburkholderia</taxon>
    </lineage>
</organism>
<dbReference type="Proteomes" id="UP000183529">
    <property type="component" value="Unassembled WGS sequence"/>
</dbReference>
<dbReference type="EMBL" id="FNZM01000018">
    <property type="protein sequence ID" value="SEK09739.1"/>
    <property type="molecule type" value="Genomic_DNA"/>
</dbReference>
<dbReference type="GeneID" id="61307333"/>
<dbReference type="EMBL" id="QJJV01000003">
    <property type="protein sequence ID" value="PXX19307.1"/>
    <property type="molecule type" value="Genomic_DNA"/>
</dbReference>
<evidence type="ECO:0000313" key="3">
    <source>
        <dbReference type="Proteomes" id="UP000183529"/>
    </source>
</evidence>
<evidence type="ECO:0000313" key="1">
    <source>
        <dbReference type="EMBL" id="PXX19307.1"/>
    </source>
</evidence>
<dbReference type="Proteomes" id="UP000247515">
    <property type="component" value="Unassembled WGS sequence"/>
</dbReference>
<keyword evidence="4" id="KW-1185">Reference proteome</keyword>
<proteinExistence type="predicted"/>
<evidence type="ECO:0000313" key="4">
    <source>
        <dbReference type="Proteomes" id="UP000247515"/>
    </source>
</evidence>
<comment type="caution">
    <text evidence="2">The sequence shown here is derived from an EMBL/GenBank/DDBJ whole genome shotgun (WGS) entry which is preliminary data.</text>
</comment>